<evidence type="ECO:0000313" key="5">
    <source>
        <dbReference type="EMBL" id="CAB4832214.1"/>
    </source>
</evidence>
<gene>
    <name evidence="3" type="ORF">UFOPK2718_01405</name>
    <name evidence="4" type="ORF">UFOPK2936_00976</name>
    <name evidence="5" type="ORF">UFOPK3174_01264</name>
    <name evidence="6" type="ORF">UFOPK3328_01492</name>
    <name evidence="7" type="ORF">UFOPK3779_01466</name>
    <name evidence="8" type="ORF">UFOPK3913_01395</name>
    <name evidence="2" type="ORF">UFOPK4107_01476</name>
    <name evidence="9" type="ORF">UFOPK4403_01102</name>
</gene>
<evidence type="ECO:0000313" key="3">
    <source>
        <dbReference type="EMBL" id="CAB4733224.1"/>
    </source>
</evidence>
<accession>A0A6J7EEI3</accession>
<evidence type="ECO:0000313" key="9">
    <source>
        <dbReference type="EMBL" id="CAB5074502.1"/>
    </source>
</evidence>
<evidence type="ECO:0000313" key="4">
    <source>
        <dbReference type="EMBL" id="CAB4781636.1"/>
    </source>
</evidence>
<feature type="transmembrane region" description="Helical" evidence="1">
    <location>
        <begin position="20"/>
        <end position="37"/>
    </location>
</feature>
<name>A0A6J7EEI3_9ZZZZ</name>
<dbReference type="EMBL" id="CAFBNH010000012">
    <property type="protein sequence ID" value="CAB4954702.1"/>
    <property type="molecule type" value="Genomic_DNA"/>
</dbReference>
<evidence type="ECO:0000256" key="1">
    <source>
        <dbReference type="SAM" id="Phobius"/>
    </source>
</evidence>
<reference evidence="6" key="1">
    <citation type="submission" date="2020-05" db="EMBL/GenBank/DDBJ databases">
        <authorList>
            <person name="Chiriac C."/>
            <person name="Salcher M."/>
            <person name="Ghai R."/>
            <person name="Kavagutti S V."/>
        </authorList>
    </citation>
    <scope>NUCLEOTIDE SEQUENCE</scope>
</reference>
<dbReference type="EMBL" id="CAFBQX010000008">
    <property type="protein sequence ID" value="CAB5074502.1"/>
    <property type="molecule type" value="Genomic_DNA"/>
</dbReference>
<sequence>MSELSFSDRYGQRPARWKPLAVTLLIIGGAWLAWAGLHHSLPAIGTTLISFSPQSDRQISIRYSIDRRDPNASITCTLSAMDIDKNIVGEIVDVIAPGSSHVERTSLIPTRSASVNAGISRCRVTTQ</sequence>
<dbReference type="Pfam" id="PF14155">
    <property type="entry name" value="DUF4307"/>
    <property type="match status" value="1"/>
</dbReference>
<evidence type="ECO:0000313" key="7">
    <source>
        <dbReference type="EMBL" id="CAB4954702.1"/>
    </source>
</evidence>
<dbReference type="EMBL" id="CAEZYM010000018">
    <property type="protein sequence ID" value="CAB4733224.1"/>
    <property type="molecule type" value="Genomic_DNA"/>
</dbReference>
<evidence type="ECO:0000313" key="6">
    <source>
        <dbReference type="EMBL" id="CAB4878193.1"/>
    </source>
</evidence>
<proteinExistence type="predicted"/>
<keyword evidence="1" id="KW-0812">Transmembrane</keyword>
<dbReference type="EMBL" id="CAFBLD010000013">
    <property type="protein sequence ID" value="CAB4878193.1"/>
    <property type="molecule type" value="Genomic_DNA"/>
</dbReference>
<keyword evidence="1" id="KW-0472">Membrane</keyword>
<dbReference type="EMBL" id="CAFBOC010000018">
    <property type="protein sequence ID" value="CAB4984957.1"/>
    <property type="molecule type" value="Genomic_DNA"/>
</dbReference>
<evidence type="ECO:0000313" key="2">
    <source>
        <dbReference type="EMBL" id="CAB4344936.1"/>
    </source>
</evidence>
<protein>
    <submittedName>
        <fullName evidence="6">Unannotated protein</fullName>
    </submittedName>
</protein>
<dbReference type="InterPro" id="IPR025443">
    <property type="entry name" value="DUF4307"/>
</dbReference>
<dbReference type="EMBL" id="CAFABH010000025">
    <property type="protein sequence ID" value="CAB4832214.1"/>
    <property type="molecule type" value="Genomic_DNA"/>
</dbReference>
<dbReference type="EMBL" id="CAESAE010000012">
    <property type="protein sequence ID" value="CAB4344936.1"/>
    <property type="molecule type" value="Genomic_DNA"/>
</dbReference>
<keyword evidence="1" id="KW-1133">Transmembrane helix</keyword>
<dbReference type="AlphaFoldDB" id="A0A6J7EEI3"/>
<dbReference type="EMBL" id="CAEZZW010000004">
    <property type="protein sequence ID" value="CAB4781636.1"/>
    <property type="molecule type" value="Genomic_DNA"/>
</dbReference>
<evidence type="ECO:0000313" key="8">
    <source>
        <dbReference type="EMBL" id="CAB4984957.1"/>
    </source>
</evidence>
<organism evidence="6">
    <name type="scientific">freshwater metagenome</name>
    <dbReference type="NCBI Taxonomy" id="449393"/>
    <lineage>
        <taxon>unclassified sequences</taxon>
        <taxon>metagenomes</taxon>
        <taxon>ecological metagenomes</taxon>
    </lineage>
</organism>